<evidence type="ECO:0000313" key="2">
    <source>
        <dbReference type="EMBL" id="MFC3835552.1"/>
    </source>
</evidence>
<organism evidence="2 3">
    <name type="scientific">Deinococcus rufus</name>
    <dbReference type="NCBI Taxonomy" id="2136097"/>
    <lineage>
        <taxon>Bacteria</taxon>
        <taxon>Thermotogati</taxon>
        <taxon>Deinococcota</taxon>
        <taxon>Deinococci</taxon>
        <taxon>Deinococcales</taxon>
        <taxon>Deinococcaceae</taxon>
        <taxon>Deinococcus</taxon>
    </lineage>
</organism>
<keyword evidence="3" id="KW-1185">Reference proteome</keyword>
<dbReference type="InterPro" id="IPR041519">
    <property type="entry name" value="HEPN_RiboL-PSP"/>
</dbReference>
<dbReference type="Pfam" id="PF18735">
    <property type="entry name" value="HEPN_RiboL-PSP"/>
    <property type="match status" value="1"/>
</dbReference>
<dbReference type="EMBL" id="JBHRZG010000024">
    <property type="protein sequence ID" value="MFC3835552.1"/>
    <property type="molecule type" value="Genomic_DNA"/>
</dbReference>
<feature type="domain" description="RiboL-PSP-HEPN" evidence="1">
    <location>
        <begin position="16"/>
        <end position="223"/>
    </location>
</feature>
<reference evidence="3" key="1">
    <citation type="journal article" date="2019" name="Int. J. Syst. Evol. Microbiol.">
        <title>The Global Catalogue of Microorganisms (GCM) 10K type strain sequencing project: providing services to taxonomists for standard genome sequencing and annotation.</title>
        <authorList>
            <consortium name="The Broad Institute Genomics Platform"/>
            <consortium name="The Broad Institute Genome Sequencing Center for Infectious Disease"/>
            <person name="Wu L."/>
            <person name="Ma J."/>
        </authorList>
    </citation>
    <scope>NUCLEOTIDE SEQUENCE [LARGE SCALE GENOMIC DNA]</scope>
    <source>
        <strain evidence="3">CCTCC AB 2017081</strain>
    </source>
</reference>
<accession>A0ABV7ZFV3</accession>
<dbReference type="RefSeq" id="WP_322474483.1">
    <property type="nucleotide sequence ID" value="NZ_JBHRZG010000024.1"/>
</dbReference>
<evidence type="ECO:0000259" key="1">
    <source>
        <dbReference type="Pfam" id="PF18735"/>
    </source>
</evidence>
<gene>
    <name evidence="2" type="ORF">ACFOSB_22030</name>
</gene>
<evidence type="ECO:0000313" key="3">
    <source>
        <dbReference type="Proteomes" id="UP001595803"/>
    </source>
</evidence>
<comment type="caution">
    <text evidence="2">The sequence shown here is derived from an EMBL/GenBank/DDBJ whole genome shotgun (WGS) entry which is preliminary data.</text>
</comment>
<name>A0ABV7ZFV3_9DEIO</name>
<protein>
    <submittedName>
        <fullName evidence="2">HEPN domain-containing protein</fullName>
    </submittedName>
</protein>
<dbReference type="Proteomes" id="UP001595803">
    <property type="component" value="Unassembled WGS sequence"/>
</dbReference>
<proteinExistence type="predicted"/>
<sequence length="237" mass="26094">MGAAASLREGIALVDALIGLENTHQDPPPMADIEKVAALRGAAVVLTVAAFEDYVKLRVQEAVKYINTHMSDHRTYDFKRLPIKLLTSHYFLTLQYATRGNGYDGKKREDRIDDIHTAAIDIAANRLDPLAFSNTGGNPNPDTVSEMLKNLGIIDPFAQIKPIYETITTTPVAETYIKDKLDSLIKVRNIVAHSAKSGGIPRADVLQFRQFAENLSEALNTLLDKHCEAIVLSAQKP</sequence>